<protein>
    <submittedName>
        <fullName evidence="2">Uncharacterized protein</fullName>
    </submittedName>
</protein>
<dbReference type="EMBL" id="VVIW01000002">
    <property type="protein sequence ID" value="NHZ39373.1"/>
    <property type="molecule type" value="Genomic_DNA"/>
</dbReference>
<name>A0ABX0LWY8_9BURK</name>
<organism evidence="2 3">
    <name type="scientific">Massilia aquatica</name>
    <dbReference type="NCBI Taxonomy" id="2609000"/>
    <lineage>
        <taxon>Bacteria</taxon>
        <taxon>Pseudomonadati</taxon>
        <taxon>Pseudomonadota</taxon>
        <taxon>Betaproteobacteria</taxon>
        <taxon>Burkholderiales</taxon>
        <taxon>Oxalobacteraceae</taxon>
        <taxon>Telluria group</taxon>
        <taxon>Massilia</taxon>
    </lineage>
</organism>
<dbReference type="Proteomes" id="UP000819052">
    <property type="component" value="Unassembled WGS sequence"/>
</dbReference>
<gene>
    <name evidence="2" type="ORF">F1609_04215</name>
</gene>
<feature type="transmembrane region" description="Helical" evidence="1">
    <location>
        <begin position="126"/>
        <end position="146"/>
    </location>
</feature>
<keyword evidence="1" id="KW-0472">Membrane</keyword>
<sequence>MRKLHTVLFCCLLIFFALYLRGGQGNFFRETITYALGFEWRAALEHLLAAFAVPTLCGILLSIDCRAGNRQIARVPAGWTNRVLSWMSNSGVPGVVLVFAFAYFALQFRCEWDQAFRSLNGAAARGYLQLLQIGADGLGCWFAYLYSSSIFSGTVTARAVTQ</sequence>
<keyword evidence="1" id="KW-1133">Transmembrane helix</keyword>
<accession>A0ABX0LWY8</accession>
<evidence type="ECO:0000313" key="2">
    <source>
        <dbReference type="EMBL" id="NHZ39373.1"/>
    </source>
</evidence>
<keyword evidence="3" id="KW-1185">Reference proteome</keyword>
<comment type="caution">
    <text evidence="2">The sequence shown here is derived from an EMBL/GenBank/DDBJ whole genome shotgun (WGS) entry which is preliminary data.</text>
</comment>
<reference evidence="2 3" key="1">
    <citation type="submission" date="2019-09" db="EMBL/GenBank/DDBJ databases">
        <title>Taxonomy of Antarctic Massilia spp.: description of Massilia rubra sp. nov., Massilia aquatica sp. nov., Massilia mucilaginosa sp. nov., Massilia frigida sp. nov. isolated from streams, lakes and regoliths.</title>
        <authorList>
            <person name="Holochova P."/>
            <person name="Sedlacek I."/>
            <person name="Kralova S."/>
            <person name="Maslanova I."/>
            <person name="Busse H.-J."/>
            <person name="Stankova E."/>
            <person name="Vrbovska V."/>
            <person name="Kovarovic V."/>
            <person name="Bartak M."/>
            <person name="Svec P."/>
            <person name="Pantucek R."/>
        </authorList>
    </citation>
    <scope>NUCLEOTIDE SEQUENCE [LARGE SCALE GENOMIC DNA]</scope>
    <source>
        <strain evidence="2 3">CCM 8693</strain>
    </source>
</reference>
<feature type="transmembrane region" description="Helical" evidence="1">
    <location>
        <begin position="46"/>
        <end position="63"/>
    </location>
</feature>
<keyword evidence="1" id="KW-0812">Transmembrane</keyword>
<feature type="transmembrane region" description="Helical" evidence="1">
    <location>
        <begin position="83"/>
        <end position="106"/>
    </location>
</feature>
<proteinExistence type="predicted"/>
<evidence type="ECO:0000256" key="1">
    <source>
        <dbReference type="SAM" id="Phobius"/>
    </source>
</evidence>
<evidence type="ECO:0000313" key="3">
    <source>
        <dbReference type="Proteomes" id="UP000819052"/>
    </source>
</evidence>
<dbReference type="RefSeq" id="WP_167075011.1">
    <property type="nucleotide sequence ID" value="NZ_VVIW01000002.1"/>
</dbReference>